<sequence>MLRPKRDKSNPQISFFTKFARIFTMLMTLVYIGLGLLIMFAADSLRLSISNEIRYALGGILILYGVVRFVRAYQRNKRNIEDNGYED</sequence>
<feature type="transmembrane region" description="Helical" evidence="1">
    <location>
        <begin position="53"/>
        <end position="70"/>
    </location>
</feature>
<comment type="caution">
    <text evidence="2">The sequence shown here is derived from an EMBL/GenBank/DDBJ whole genome shotgun (WGS) entry which is preliminary data.</text>
</comment>
<gene>
    <name evidence="2" type="ORF">GCM10023188_08300</name>
</gene>
<evidence type="ECO:0000313" key="3">
    <source>
        <dbReference type="Proteomes" id="UP001500552"/>
    </source>
</evidence>
<dbReference type="EMBL" id="BAABHC010000003">
    <property type="protein sequence ID" value="GAA4426330.1"/>
    <property type="molecule type" value="Genomic_DNA"/>
</dbReference>
<keyword evidence="1" id="KW-0472">Membrane</keyword>
<reference evidence="3" key="1">
    <citation type="journal article" date="2019" name="Int. J. Syst. Evol. Microbiol.">
        <title>The Global Catalogue of Microorganisms (GCM) 10K type strain sequencing project: providing services to taxonomists for standard genome sequencing and annotation.</title>
        <authorList>
            <consortium name="The Broad Institute Genomics Platform"/>
            <consortium name="The Broad Institute Genome Sequencing Center for Infectious Disease"/>
            <person name="Wu L."/>
            <person name="Ma J."/>
        </authorList>
    </citation>
    <scope>NUCLEOTIDE SEQUENCE [LARGE SCALE GENOMIC DNA]</scope>
    <source>
        <strain evidence="3">JCM 17926</strain>
    </source>
</reference>
<organism evidence="2 3">
    <name type="scientific">Pontibacter saemangeumensis</name>
    <dbReference type="NCBI Taxonomy" id="1084525"/>
    <lineage>
        <taxon>Bacteria</taxon>
        <taxon>Pseudomonadati</taxon>
        <taxon>Bacteroidota</taxon>
        <taxon>Cytophagia</taxon>
        <taxon>Cytophagales</taxon>
        <taxon>Hymenobacteraceae</taxon>
        <taxon>Pontibacter</taxon>
    </lineage>
</organism>
<keyword evidence="1" id="KW-0812">Transmembrane</keyword>
<evidence type="ECO:0000256" key="1">
    <source>
        <dbReference type="SAM" id="Phobius"/>
    </source>
</evidence>
<name>A0ABP8LC06_9BACT</name>
<keyword evidence="1" id="KW-1133">Transmembrane helix</keyword>
<evidence type="ECO:0000313" key="2">
    <source>
        <dbReference type="EMBL" id="GAA4426330.1"/>
    </source>
</evidence>
<dbReference type="Proteomes" id="UP001500552">
    <property type="component" value="Unassembled WGS sequence"/>
</dbReference>
<keyword evidence="3" id="KW-1185">Reference proteome</keyword>
<feature type="transmembrane region" description="Helical" evidence="1">
    <location>
        <begin position="20"/>
        <end position="41"/>
    </location>
</feature>
<protein>
    <submittedName>
        <fullName evidence="2">Uncharacterized protein</fullName>
    </submittedName>
</protein>
<accession>A0ABP8LC06</accession>
<proteinExistence type="predicted"/>